<keyword evidence="1" id="KW-0805">Transcription regulation</keyword>
<proteinExistence type="predicted"/>
<dbReference type="GO" id="GO:0006355">
    <property type="term" value="P:regulation of DNA-templated transcription"/>
    <property type="evidence" value="ECO:0007669"/>
    <property type="project" value="InterPro"/>
</dbReference>
<dbReference type="EMBL" id="PPTT01000024">
    <property type="protein sequence ID" value="RDB67547.1"/>
    <property type="molecule type" value="Genomic_DNA"/>
</dbReference>
<reference evidence="5 7" key="1">
    <citation type="journal article" date="2018" name="Elife">
        <title>Discovery and characterization of a prevalent human gut bacterial enzyme sufficient for the inactivation of a family of plant toxins.</title>
        <authorList>
            <person name="Koppel N."/>
            <person name="Bisanz J.E."/>
            <person name="Pandelia M.E."/>
            <person name="Turnbaugh P.J."/>
            <person name="Balskus E.P."/>
        </authorList>
    </citation>
    <scope>NUCLEOTIDE SEQUENCE [LARGE SCALE GENOMIC DNA]</scope>
    <source>
        <strain evidence="5 7">DSM 16107</strain>
    </source>
</reference>
<evidence type="ECO:0000256" key="2">
    <source>
        <dbReference type="ARBA" id="ARBA00023125"/>
    </source>
</evidence>
<protein>
    <submittedName>
        <fullName evidence="6">Crp/Fnr family transcriptional regulator</fullName>
    </submittedName>
</protein>
<dbReference type="Proteomes" id="UP000270112">
    <property type="component" value="Unassembled WGS sequence"/>
</dbReference>
<evidence type="ECO:0000313" key="7">
    <source>
        <dbReference type="Proteomes" id="UP000253817"/>
    </source>
</evidence>
<evidence type="ECO:0000256" key="3">
    <source>
        <dbReference type="ARBA" id="ARBA00023163"/>
    </source>
</evidence>
<dbReference type="InterPro" id="IPR036390">
    <property type="entry name" value="WH_DNA-bd_sf"/>
</dbReference>
<dbReference type="SUPFAM" id="SSF46785">
    <property type="entry name" value="Winged helix' DNA-binding domain"/>
    <property type="match status" value="1"/>
</dbReference>
<keyword evidence="3" id="KW-0804">Transcription</keyword>
<evidence type="ECO:0000256" key="1">
    <source>
        <dbReference type="ARBA" id="ARBA00023015"/>
    </source>
</evidence>
<evidence type="ECO:0000259" key="4">
    <source>
        <dbReference type="PROSITE" id="PS51063"/>
    </source>
</evidence>
<dbReference type="Pfam" id="PF13545">
    <property type="entry name" value="HTH_Crp_2"/>
    <property type="match status" value="1"/>
</dbReference>
<dbReference type="InterPro" id="IPR036388">
    <property type="entry name" value="WH-like_DNA-bd_sf"/>
</dbReference>
<organism evidence="6 8">
    <name type="scientific">Eggerthella sinensis</name>
    <dbReference type="NCBI Taxonomy" id="242230"/>
    <lineage>
        <taxon>Bacteria</taxon>
        <taxon>Bacillati</taxon>
        <taxon>Actinomycetota</taxon>
        <taxon>Coriobacteriia</taxon>
        <taxon>Eggerthellales</taxon>
        <taxon>Eggerthellaceae</taxon>
        <taxon>Eggerthella</taxon>
    </lineage>
</organism>
<reference evidence="8" key="2">
    <citation type="submission" date="2018-05" db="EMBL/GenBank/DDBJ databases">
        <title>Genome Sequencing of selected type strains of the family Eggerthellaceae.</title>
        <authorList>
            <person name="Danylec N."/>
            <person name="Stoll D.A."/>
            <person name="Doetsch A."/>
            <person name="Huch M."/>
        </authorList>
    </citation>
    <scope>NUCLEOTIDE SEQUENCE [LARGE SCALE GENOMIC DNA]</scope>
    <source>
        <strain evidence="8">DSM 16107</strain>
    </source>
</reference>
<dbReference type="Gene3D" id="1.10.10.10">
    <property type="entry name" value="Winged helix-like DNA-binding domain superfamily/Winged helix DNA-binding domain"/>
    <property type="match status" value="1"/>
</dbReference>
<dbReference type="EMBL" id="QICC01000034">
    <property type="protein sequence ID" value="RNM41528.1"/>
    <property type="molecule type" value="Genomic_DNA"/>
</dbReference>
<keyword evidence="2" id="KW-0238">DNA-binding</keyword>
<keyword evidence="7" id="KW-1185">Reference proteome</keyword>
<dbReference type="GO" id="GO:0003677">
    <property type="term" value="F:DNA binding"/>
    <property type="evidence" value="ECO:0007669"/>
    <property type="project" value="UniProtKB-KW"/>
</dbReference>
<feature type="domain" description="HTH crp-type" evidence="4">
    <location>
        <begin position="151"/>
        <end position="224"/>
    </location>
</feature>
<dbReference type="Proteomes" id="UP000253817">
    <property type="component" value="Unassembled WGS sequence"/>
</dbReference>
<dbReference type="PROSITE" id="PS51063">
    <property type="entry name" value="HTH_CRP_2"/>
    <property type="match status" value="1"/>
</dbReference>
<accession>A0A3N0IX11</accession>
<dbReference type="Gene3D" id="2.60.120.10">
    <property type="entry name" value="Jelly Rolls"/>
    <property type="match status" value="1"/>
</dbReference>
<dbReference type="OrthoDB" id="3172388at2"/>
<dbReference type="InterPro" id="IPR012318">
    <property type="entry name" value="HTH_CRP"/>
</dbReference>
<gene>
    <name evidence="5" type="ORF">C1876_12730</name>
    <name evidence="6" type="ORF">DMP09_09315</name>
</gene>
<dbReference type="AlphaFoldDB" id="A0A3N0IX11"/>
<evidence type="ECO:0000313" key="6">
    <source>
        <dbReference type="EMBL" id="RNM41528.1"/>
    </source>
</evidence>
<dbReference type="RefSeq" id="WP_114547100.1">
    <property type="nucleotide sequence ID" value="NZ_PPTT01000024.1"/>
</dbReference>
<comment type="caution">
    <text evidence="6">The sequence shown here is derived from an EMBL/GenBank/DDBJ whole genome shotgun (WGS) entry which is preliminary data.</text>
</comment>
<name>A0A3N0IX11_9ACTN</name>
<evidence type="ECO:0000313" key="8">
    <source>
        <dbReference type="Proteomes" id="UP000270112"/>
    </source>
</evidence>
<dbReference type="InterPro" id="IPR014710">
    <property type="entry name" value="RmlC-like_jellyroll"/>
</dbReference>
<reference evidence="6" key="3">
    <citation type="journal article" date="2019" name="Microbiol. Resour. Announc.">
        <title>Draft Genome Sequences of Type Strains of Gordonibacter faecihominis, Paraeggerthella hongkongensis, Parvibacter caecicola,Slackia equolifaciens, Slackia faecicanis, and Slackia isoflavoniconvertens.</title>
        <authorList>
            <person name="Danylec N."/>
            <person name="Stoll D.A."/>
            <person name="Dotsch A."/>
            <person name="Huch M."/>
        </authorList>
    </citation>
    <scope>NUCLEOTIDE SEQUENCE</scope>
    <source>
        <strain evidence="6">DSM 16107</strain>
    </source>
</reference>
<sequence>MTTTQDYDAILIPTLPFKKLKFGDYIDQARKRKLFKGEYIDLACADKDDRYFYYIEKGQMKCCFENEDGMQIVLYYRNEGNAFQSEYRRFASIGQNRMKFIATKDTVVFAFTQHQLFDIVRDDFELFDELLYVVHMSFAQIGHRIGTSGIHSSSKRILTWLTKLCEVREPDERGVYDIECNLTLQALSDILLVHITTCSKLMTALETQGVVERTKNHLLVKDYEKLLAYCNEENPVLY</sequence>
<dbReference type="SUPFAM" id="SSF51206">
    <property type="entry name" value="cAMP-binding domain-like"/>
    <property type="match status" value="1"/>
</dbReference>
<evidence type="ECO:0000313" key="5">
    <source>
        <dbReference type="EMBL" id="RDB67547.1"/>
    </source>
</evidence>
<dbReference type="InterPro" id="IPR018490">
    <property type="entry name" value="cNMP-bd_dom_sf"/>
</dbReference>